<dbReference type="PROSITE" id="PS51755">
    <property type="entry name" value="OMPR_PHOB"/>
    <property type="match status" value="1"/>
</dbReference>
<dbReference type="GO" id="GO:0006355">
    <property type="term" value="P:regulation of DNA-templated transcription"/>
    <property type="evidence" value="ECO:0007669"/>
    <property type="project" value="InterPro"/>
</dbReference>
<dbReference type="InterPro" id="IPR036388">
    <property type="entry name" value="WH-like_DNA-bd_sf"/>
</dbReference>
<dbReference type="PANTHER" id="PTHR35807:SF1">
    <property type="entry name" value="TRANSCRIPTIONAL REGULATOR REDD"/>
    <property type="match status" value="1"/>
</dbReference>
<dbReference type="GO" id="GO:0000160">
    <property type="term" value="P:phosphorelay signal transduction system"/>
    <property type="evidence" value="ECO:0007669"/>
    <property type="project" value="InterPro"/>
</dbReference>
<dbReference type="FunFam" id="1.25.40.10:FF:000222">
    <property type="entry name" value="SARP family transcriptional regulator"/>
    <property type="match status" value="1"/>
</dbReference>
<dbReference type="EMBL" id="UPHL01000110">
    <property type="protein sequence ID" value="VAZ85111.1"/>
    <property type="molecule type" value="Genomic_DNA"/>
</dbReference>
<keyword evidence="3" id="KW-0805">Transcription regulation</keyword>
<evidence type="ECO:0000256" key="5">
    <source>
        <dbReference type="ARBA" id="ARBA00023163"/>
    </source>
</evidence>
<evidence type="ECO:0000256" key="4">
    <source>
        <dbReference type="ARBA" id="ARBA00023125"/>
    </source>
</evidence>
<dbReference type="SMART" id="SM01043">
    <property type="entry name" value="BTAD"/>
    <property type="match status" value="1"/>
</dbReference>
<feature type="domain" description="OmpR/PhoB-type" evidence="8">
    <location>
        <begin position="3"/>
        <end position="105"/>
    </location>
</feature>
<dbReference type="Gene3D" id="2.60.200.20">
    <property type="match status" value="1"/>
</dbReference>
<dbReference type="RefSeq" id="WP_122511722.1">
    <property type="nucleotide sequence ID" value="NZ_MWKV01000001.1"/>
</dbReference>
<sequence>MAGNAMTGKRLEFGLLGPLEMSINGDLVPTGTPKQRAVLAMLVINRNRPVGVDALINALWEEWPPSGARASIHSYVSNLRKLLSGAGVDPRAILAAAPPGYRLSIPENSCDLGRFIAEKAAGVHAAAAGKFDQASRHLAAALREWRGPVLDDLRDFQFVDAFATALVEDKILAHTAKAEAEIACGRAAEVITELEALTVEHPYREPLWAQLITAYYLTDRQSDALGAYRRVKTTLAEDLGIDPGPTLRGLNERILRQEPLDAKMNAKSTAVGTVTLLDQRTMVTGQQAVACLHDIATGHDHPLRTAATRIGRLSDNDIVLDSAKVSRHHAVIIDTGTNYIINDLRSSNGVHVGHQRIRGAATLNDGDHIRICDHEFTFQIAARRDRWHGASTVAPQPL</sequence>
<dbReference type="InterPro" id="IPR008984">
    <property type="entry name" value="SMAD_FHA_dom_sf"/>
</dbReference>
<dbReference type="PANTHER" id="PTHR35807">
    <property type="entry name" value="TRANSCRIPTIONAL REGULATOR REDD-RELATED"/>
    <property type="match status" value="1"/>
</dbReference>
<dbReference type="SUPFAM" id="SSF46894">
    <property type="entry name" value="C-terminal effector domain of the bipartite response regulators"/>
    <property type="match status" value="1"/>
</dbReference>
<comment type="similarity">
    <text evidence="1">Belongs to the AfsR/DnrI/RedD regulatory family.</text>
</comment>
<dbReference type="InterPro" id="IPR000253">
    <property type="entry name" value="FHA_dom"/>
</dbReference>
<evidence type="ECO:0000259" key="8">
    <source>
        <dbReference type="PROSITE" id="PS51755"/>
    </source>
</evidence>
<accession>A0AB38UX18</accession>
<evidence type="ECO:0000313" key="9">
    <source>
        <dbReference type="EMBL" id="VAZ85111.1"/>
    </source>
</evidence>
<proteinExistence type="inferred from homology"/>
<dbReference type="Pfam" id="PF00498">
    <property type="entry name" value="FHA"/>
    <property type="match status" value="1"/>
</dbReference>
<evidence type="ECO:0000256" key="6">
    <source>
        <dbReference type="PROSITE-ProRule" id="PRU01091"/>
    </source>
</evidence>
<dbReference type="Gene3D" id="1.25.40.10">
    <property type="entry name" value="Tetratricopeptide repeat domain"/>
    <property type="match status" value="1"/>
</dbReference>
<dbReference type="Proteomes" id="UP000279331">
    <property type="component" value="Unassembled WGS sequence"/>
</dbReference>
<comment type="caution">
    <text evidence="9">The sequence shown here is derived from an EMBL/GenBank/DDBJ whole genome shotgun (WGS) entry which is preliminary data.</text>
</comment>
<evidence type="ECO:0000259" key="7">
    <source>
        <dbReference type="PROSITE" id="PS50006"/>
    </source>
</evidence>
<dbReference type="CDD" id="cd00060">
    <property type="entry name" value="FHA"/>
    <property type="match status" value="1"/>
</dbReference>
<evidence type="ECO:0000256" key="2">
    <source>
        <dbReference type="ARBA" id="ARBA00022553"/>
    </source>
</evidence>
<dbReference type="InterPro" id="IPR016032">
    <property type="entry name" value="Sig_transdc_resp-reg_C-effctor"/>
</dbReference>
<evidence type="ECO:0000313" key="10">
    <source>
        <dbReference type="Proteomes" id="UP000279331"/>
    </source>
</evidence>
<dbReference type="SUPFAM" id="SSF49879">
    <property type="entry name" value="SMAD/FHA domain"/>
    <property type="match status" value="1"/>
</dbReference>
<dbReference type="Pfam" id="PF00486">
    <property type="entry name" value="Trans_reg_C"/>
    <property type="match status" value="1"/>
</dbReference>
<dbReference type="InterPro" id="IPR011990">
    <property type="entry name" value="TPR-like_helical_dom_sf"/>
</dbReference>
<keyword evidence="2" id="KW-0597">Phosphoprotein</keyword>
<dbReference type="Pfam" id="PF03704">
    <property type="entry name" value="BTAD"/>
    <property type="match status" value="1"/>
</dbReference>
<feature type="domain" description="FHA" evidence="7">
    <location>
        <begin position="308"/>
        <end position="357"/>
    </location>
</feature>
<dbReference type="AlphaFoldDB" id="A0AB38UX18"/>
<dbReference type="SMART" id="SM00862">
    <property type="entry name" value="Trans_reg_C"/>
    <property type="match status" value="1"/>
</dbReference>
<protein>
    <submittedName>
        <fullName evidence="9">Transcriptional regulatory protein EmbR</fullName>
    </submittedName>
</protein>
<keyword evidence="5" id="KW-0804">Transcription</keyword>
<dbReference type="PROSITE" id="PS50006">
    <property type="entry name" value="FHA_DOMAIN"/>
    <property type="match status" value="1"/>
</dbReference>
<dbReference type="InterPro" id="IPR005158">
    <property type="entry name" value="BTAD"/>
</dbReference>
<dbReference type="GO" id="GO:0003677">
    <property type="term" value="F:DNA binding"/>
    <property type="evidence" value="ECO:0007669"/>
    <property type="project" value="UniProtKB-UniRule"/>
</dbReference>
<dbReference type="SUPFAM" id="SSF48452">
    <property type="entry name" value="TPR-like"/>
    <property type="match status" value="1"/>
</dbReference>
<name>A0AB38UX18_9MYCO</name>
<dbReference type="Gene3D" id="1.10.10.10">
    <property type="entry name" value="Winged helix-like DNA-binding domain superfamily/Winged helix DNA-binding domain"/>
    <property type="match status" value="1"/>
</dbReference>
<dbReference type="CDD" id="cd15831">
    <property type="entry name" value="BTAD"/>
    <property type="match status" value="1"/>
</dbReference>
<dbReference type="SMART" id="SM00240">
    <property type="entry name" value="FHA"/>
    <property type="match status" value="1"/>
</dbReference>
<evidence type="ECO:0000256" key="1">
    <source>
        <dbReference type="ARBA" id="ARBA00005820"/>
    </source>
</evidence>
<evidence type="ECO:0000256" key="3">
    <source>
        <dbReference type="ARBA" id="ARBA00023015"/>
    </source>
</evidence>
<keyword evidence="4 6" id="KW-0238">DNA-binding</keyword>
<dbReference type="InterPro" id="IPR001867">
    <property type="entry name" value="OmpR/PhoB-type_DNA-bd"/>
</dbReference>
<dbReference type="InterPro" id="IPR051677">
    <property type="entry name" value="AfsR-DnrI-RedD_regulator"/>
</dbReference>
<dbReference type="FunFam" id="1.10.10.10:FF:000528">
    <property type="entry name" value="Transcriptional regulatory protein EmbR"/>
    <property type="match status" value="1"/>
</dbReference>
<reference evidence="9 10" key="1">
    <citation type="submission" date="2018-09" db="EMBL/GenBank/DDBJ databases">
        <authorList>
            <person name="Tagini F."/>
        </authorList>
    </citation>
    <scope>NUCLEOTIDE SEQUENCE [LARGE SCALE GENOMIC DNA]</scope>
    <source>
        <strain evidence="9 10">MK42</strain>
    </source>
</reference>
<gene>
    <name evidence="9" type="primary">embR</name>
    <name evidence="9" type="ORF">LAUMK42_03944</name>
</gene>
<feature type="DNA-binding region" description="OmpR/PhoB-type" evidence="6">
    <location>
        <begin position="3"/>
        <end position="105"/>
    </location>
</feature>
<organism evidence="9 10">
    <name type="scientific">Mycobacterium persicum</name>
    <dbReference type="NCBI Taxonomy" id="1487726"/>
    <lineage>
        <taxon>Bacteria</taxon>
        <taxon>Bacillati</taxon>
        <taxon>Actinomycetota</taxon>
        <taxon>Actinomycetes</taxon>
        <taxon>Mycobacteriales</taxon>
        <taxon>Mycobacteriaceae</taxon>
        <taxon>Mycobacterium</taxon>
    </lineage>
</organism>